<evidence type="ECO:0000313" key="2">
    <source>
        <dbReference type="Proteomes" id="UP000268093"/>
    </source>
</evidence>
<name>A0A433DGW1_9FUNG</name>
<protein>
    <submittedName>
        <fullName evidence="1">Uncharacterized protein</fullName>
    </submittedName>
</protein>
<evidence type="ECO:0000313" key="1">
    <source>
        <dbReference type="EMBL" id="RUP50103.1"/>
    </source>
</evidence>
<comment type="caution">
    <text evidence="1">The sequence shown here is derived from an EMBL/GenBank/DDBJ whole genome shotgun (WGS) entry which is preliminary data.</text>
</comment>
<proteinExistence type="predicted"/>
<organism evidence="1 2">
    <name type="scientific">Jimgerdemannia flammicorona</name>
    <dbReference type="NCBI Taxonomy" id="994334"/>
    <lineage>
        <taxon>Eukaryota</taxon>
        <taxon>Fungi</taxon>
        <taxon>Fungi incertae sedis</taxon>
        <taxon>Mucoromycota</taxon>
        <taxon>Mucoromycotina</taxon>
        <taxon>Endogonomycetes</taxon>
        <taxon>Endogonales</taxon>
        <taxon>Endogonaceae</taxon>
        <taxon>Jimgerdemannia</taxon>
    </lineage>
</organism>
<gene>
    <name evidence="1" type="ORF">BC936DRAFT_140318</name>
</gene>
<reference evidence="1 2" key="1">
    <citation type="journal article" date="2018" name="New Phytol.">
        <title>Phylogenomics of Endogonaceae and evolution of mycorrhizas within Mucoromycota.</title>
        <authorList>
            <person name="Chang Y."/>
            <person name="Desiro A."/>
            <person name="Na H."/>
            <person name="Sandor L."/>
            <person name="Lipzen A."/>
            <person name="Clum A."/>
            <person name="Barry K."/>
            <person name="Grigoriev I.V."/>
            <person name="Martin F.M."/>
            <person name="Stajich J.E."/>
            <person name="Smith M.E."/>
            <person name="Bonito G."/>
            <person name="Spatafora J.W."/>
        </authorList>
    </citation>
    <scope>NUCLEOTIDE SEQUENCE [LARGE SCALE GENOMIC DNA]</scope>
    <source>
        <strain evidence="1 2">GMNB39</strain>
    </source>
</reference>
<sequence>MGPFLLTNLLLPVLERSAPARIVNVSSLLYRQDKLRFLLAISSLARIKHSPDIIVFSFPSTCLSHRPLAPIAHRPPHRNRNLSPLEALPKLAHPPFRAPYPPHRGDHACRVPGLHPDDGARPRGTMVRALGNAERHDLDALCRVCRARGRELCGRYRR</sequence>
<dbReference type="Gene3D" id="3.40.50.720">
    <property type="entry name" value="NAD(P)-binding Rossmann-like Domain"/>
    <property type="match status" value="1"/>
</dbReference>
<dbReference type="AlphaFoldDB" id="A0A433DGW1"/>
<dbReference type="EMBL" id="RBNI01001681">
    <property type="protein sequence ID" value="RUP50103.1"/>
    <property type="molecule type" value="Genomic_DNA"/>
</dbReference>
<keyword evidence="2" id="KW-1185">Reference proteome</keyword>
<accession>A0A433DGW1</accession>
<dbReference type="Proteomes" id="UP000268093">
    <property type="component" value="Unassembled WGS sequence"/>
</dbReference>